<proteinExistence type="predicted"/>
<organism evidence="1 2">
    <name type="scientific">Natranaeroarchaeum aerophilus</name>
    <dbReference type="NCBI Taxonomy" id="2917711"/>
    <lineage>
        <taxon>Archaea</taxon>
        <taxon>Methanobacteriati</taxon>
        <taxon>Methanobacteriota</taxon>
        <taxon>Stenosarchaea group</taxon>
        <taxon>Halobacteria</taxon>
        <taxon>Halobacteriales</taxon>
        <taxon>Natronoarchaeaceae</taxon>
        <taxon>Natranaeroarchaeum</taxon>
    </lineage>
</organism>
<name>A0AAE3K4N8_9EURY</name>
<reference evidence="1 2" key="1">
    <citation type="journal article" date="2022" name="Syst. Appl. Microbiol.">
        <title>Natronocalculus amylovorans gen. nov., sp. nov., and Natranaeroarchaeum aerophilus sp. nov., dominant culturable amylolytic natronoarchaea from hypersaline soda lakes in southwestern Siberia.</title>
        <authorList>
            <person name="Sorokin D.Y."/>
            <person name="Elcheninov A.G."/>
            <person name="Khizhniak T.V."/>
            <person name="Koenen M."/>
            <person name="Bale N.J."/>
            <person name="Damste J.S.S."/>
            <person name="Kublanov I.V."/>
        </authorList>
    </citation>
    <scope>NUCLEOTIDE SEQUENCE [LARGE SCALE GENOMIC DNA]</scope>
    <source>
        <strain evidence="1 2">AArc-St1-1</strain>
    </source>
</reference>
<dbReference type="AlphaFoldDB" id="A0AAE3K4N8"/>
<dbReference type="EMBL" id="JAKRVY010000003">
    <property type="protein sequence ID" value="MCL9813597.1"/>
    <property type="molecule type" value="Genomic_DNA"/>
</dbReference>
<dbReference type="Pfam" id="PF19101">
    <property type="entry name" value="DUF5788"/>
    <property type="match status" value="1"/>
</dbReference>
<dbReference type="Proteomes" id="UP001202674">
    <property type="component" value="Unassembled WGS sequence"/>
</dbReference>
<keyword evidence="2" id="KW-1185">Reference proteome</keyword>
<dbReference type="InterPro" id="IPR043900">
    <property type="entry name" value="DUF5788"/>
</dbReference>
<evidence type="ECO:0000313" key="2">
    <source>
        <dbReference type="Proteomes" id="UP001202674"/>
    </source>
</evidence>
<gene>
    <name evidence="1" type="ORF">AArcSt11_08010</name>
</gene>
<accession>A0AAE3K4N8</accession>
<evidence type="ECO:0000313" key="1">
    <source>
        <dbReference type="EMBL" id="MCL9813597.1"/>
    </source>
</evidence>
<comment type="caution">
    <text evidence="1">The sequence shown here is derived from an EMBL/GenBank/DDBJ whole genome shotgun (WGS) entry which is preliminary data.</text>
</comment>
<protein>
    <submittedName>
        <fullName evidence="1">DUF5788 family protein</fullName>
    </submittedName>
</protein>
<sequence length="135" mass="15501">MDESERERLLKRINRQSSTIGAKTPDTITVNGEELDLQEFLIETRRVEGIPDDAKELVLDTKRALKAERMELVEQLETEEMSYKQGQEIADTIVGIDRALNALDSLRGQRYGKRSHSVNVNDYKQWMDFLESVSG</sequence>
<dbReference type="RefSeq" id="WP_250596128.1">
    <property type="nucleotide sequence ID" value="NZ_JAKRVY010000003.1"/>
</dbReference>